<reference evidence="2" key="1">
    <citation type="submission" date="2021-03" db="EMBL/GenBank/DDBJ databases">
        <title>Alkalibacter marinus sp. nov., isolated from tidal flat sediment.</title>
        <authorList>
            <person name="Namirimu T."/>
            <person name="Yang J.-A."/>
            <person name="Yang S.-H."/>
            <person name="Kim Y.-J."/>
            <person name="Kwon K.K."/>
        </authorList>
    </citation>
    <scope>NUCLEOTIDE SEQUENCE</scope>
    <source>
        <strain evidence="2">ES005</strain>
    </source>
</reference>
<dbReference type="KEGG" id="alka:J0B03_11910"/>
<dbReference type="Pfam" id="PF00882">
    <property type="entry name" value="Zn_dep_PLPC"/>
    <property type="match status" value="1"/>
</dbReference>
<sequence>MKKRKIKKSLNFLKIRIKWFYKLKGGRLLKLKSHVAMAHLVADLLEKNRNIIIDRKSLELGAVYPDLHILKRVPTHNVEQLYKNYHVQTNNFINRTNDLTLSFSLGMISHYVCDTFCMPHNKKIRRYRDFKEHVAYEFVLADEIEKFEMTESIEGKIYWKSLEHFDFDLETFVTTQRVEYFQQASIDPVAQARTDIENSVQACALVLKGFLNELERAQCPVLETIIA</sequence>
<dbReference type="RefSeq" id="WP_207299813.1">
    <property type="nucleotide sequence ID" value="NZ_CP071444.1"/>
</dbReference>
<dbReference type="InterPro" id="IPR008947">
    <property type="entry name" value="PLipase_C/P1_nuclease_dom_sf"/>
</dbReference>
<protein>
    <submittedName>
        <fullName evidence="2">Zinc dependent phospholipase C family protein</fullName>
    </submittedName>
</protein>
<dbReference type="AlphaFoldDB" id="A0A974XEN9"/>
<dbReference type="EMBL" id="CP071444">
    <property type="protein sequence ID" value="QSX08472.1"/>
    <property type="molecule type" value="Genomic_DNA"/>
</dbReference>
<evidence type="ECO:0000259" key="1">
    <source>
        <dbReference type="Pfam" id="PF00882"/>
    </source>
</evidence>
<accession>A0A974XEN9</accession>
<evidence type="ECO:0000313" key="2">
    <source>
        <dbReference type="EMBL" id="QSX08472.1"/>
    </source>
</evidence>
<gene>
    <name evidence="2" type="ORF">J0B03_11910</name>
</gene>
<dbReference type="Proteomes" id="UP000663499">
    <property type="component" value="Chromosome"/>
</dbReference>
<feature type="domain" description="Phospholipase C/D" evidence="1">
    <location>
        <begin position="33"/>
        <end position="180"/>
    </location>
</feature>
<dbReference type="InterPro" id="IPR029002">
    <property type="entry name" value="PLPC/GPLD1"/>
</dbReference>
<proteinExistence type="predicted"/>
<keyword evidence="3" id="KW-1185">Reference proteome</keyword>
<dbReference type="Gene3D" id="1.10.575.10">
    <property type="entry name" value="P1 Nuclease"/>
    <property type="match status" value="1"/>
</dbReference>
<evidence type="ECO:0000313" key="3">
    <source>
        <dbReference type="Proteomes" id="UP000663499"/>
    </source>
</evidence>
<name>A0A974XEN9_9FIRM</name>
<organism evidence="2 3">
    <name type="scientific">Alkalibacter rhizosphaerae</name>
    <dbReference type="NCBI Taxonomy" id="2815577"/>
    <lineage>
        <taxon>Bacteria</taxon>
        <taxon>Bacillati</taxon>
        <taxon>Bacillota</taxon>
        <taxon>Clostridia</taxon>
        <taxon>Eubacteriales</taxon>
        <taxon>Eubacteriaceae</taxon>
        <taxon>Alkalibacter</taxon>
    </lineage>
</organism>
<dbReference type="GO" id="GO:0016788">
    <property type="term" value="F:hydrolase activity, acting on ester bonds"/>
    <property type="evidence" value="ECO:0007669"/>
    <property type="project" value="InterPro"/>
</dbReference>